<gene>
    <name evidence="3" type="ORF">SYNPS1DRAFT_26694</name>
</gene>
<dbReference type="AlphaFoldDB" id="A0A4P9Z559"/>
<dbReference type="OrthoDB" id="10533746at2759"/>
<keyword evidence="2" id="KW-1133">Transmembrane helix</keyword>
<evidence type="ECO:0000256" key="2">
    <source>
        <dbReference type="SAM" id="Phobius"/>
    </source>
</evidence>
<feature type="compositionally biased region" description="Polar residues" evidence="1">
    <location>
        <begin position="33"/>
        <end position="49"/>
    </location>
</feature>
<protein>
    <submittedName>
        <fullName evidence="3">Uncharacterized protein</fullName>
    </submittedName>
</protein>
<accession>A0A4P9Z559</accession>
<feature type="region of interest" description="Disordered" evidence="1">
    <location>
        <begin position="623"/>
        <end position="664"/>
    </location>
</feature>
<feature type="compositionally biased region" description="Polar residues" evidence="1">
    <location>
        <begin position="80"/>
        <end position="99"/>
    </location>
</feature>
<evidence type="ECO:0000313" key="3">
    <source>
        <dbReference type="EMBL" id="RKP27666.1"/>
    </source>
</evidence>
<feature type="region of interest" description="Disordered" evidence="1">
    <location>
        <begin position="1"/>
        <end position="113"/>
    </location>
</feature>
<keyword evidence="4" id="KW-1185">Reference proteome</keyword>
<keyword evidence="2" id="KW-0812">Transmembrane</keyword>
<dbReference type="EMBL" id="KZ989171">
    <property type="protein sequence ID" value="RKP27666.1"/>
    <property type="molecule type" value="Genomic_DNA"/>
</dbReference>
<dbReference type="Proteomes" id="UP000278143">
    <property type="component" value="Unassembled WGS sequence"/>
</dbReference>
<feature type="region of interest" description="Disordered" evidence="1">
    <location>
        <begin position="516"/>
        <end position="535"/>
    </location>
</feature>
<feature type="compositionally biased region" description="Polar residues" evidence="1">
    <location>
        <begin position="315"/>
        <end position="325"/>
    </location>
</feature>
<proteinExistence type="predicted"/>
<evidence type="ECO:0000256" key="1">
    <source>
        <dbReference type="SAM" id="MobiDB-lite"/>
    </source>
</evidence>
<feature type="region of interest" description="Disordered" evidence="1">
    <location>
        <begin position="162"/>
        <end position="185"/>
    </location>
</feature>
<sequence>MDPSTQQPPPPPPPSSLPPPPPPPSDATPPAGDQSTGANANGPAPSNQGAEKGTLQALAAVEPDKPLNQNDFNVLVPNNRMPTSSTAQSTPTVKSTDASDGTGAPAEAPSTSSIGTGALISIAVSMVVLAVLGVAMVLYVRRRRELQQLIVTRRLQARTTSNLSGNYNNAGSSTMLRNPPLRSSSLVRRNPSPLGANAHMPGHLTTIESVGTRSEMTVESSPFSVTTSQAAAEAWGIPPQVPATWPAHVPRPNGGPPLPSAPEEDTHNVSARQLEAQEQPHQEGEQQQQQQPPLMRDTSVKRSRSIHNRVDRSDTTGMQSRFSNDNDIWESNSIWSEDEPEHVRPPRKSLATFCNPISAAAAAGVLYEHASTANSSWQTQPTTSQNTTGIMDDEMQAYNDSCALSDDDGPLSDKLNELISAEQRTRNRRSPLAGGKRENTTLGSALMATLSPGAPVQSSAPTDALVLEHAPSSGSNHPELGGILDVSKDTMRDTTPQASTPPPSADPQLAGTFGDEAAEAAASSSSKPTIAMPRPQSIGSFDALKMMASVGIQDEVVEQMVEDNRQSNLTRDSIVTMATTLTDDSSRPVSDANLDGMLHAHSTRGVNTARRVNIATATVNKVDMDGSGSNSGAGGAMSPTDLQLLAQHIPLPETPQPSDPADSA</sequence>
<organism evidence="3 4">
    <name type="scientific">Syncephalis pseudoplumigaleata</name>
    <dbReference type="NCBI Taxonomy" id="1712513"/>
    <lineage>
        <taxon>Eukaryota</taxon>
        <taxon>Fungi</taxon>
        <taxon>Fungi incertae sedis</taxon>
        <taxon>Zoopagomycota</taxon>
        <taxon>Zoopagomycotina</taxon>
        <taxon>Zoopagomycetes</taxon>
        <taxon>Zoopagales</taxon>
        <taxon>Piptocephalidaceae</taxon>
        <taxon>Syncephalis</taxon>
    </lineage>
</organism>
<feature type="transmembrane region" description="Helical" evidence="2">
    <location>
        <begin position="118"/>
        <end position="140"/>
    </location>
</feature>
<feature type="compositionally biased region" description="Pro residues" evidence="1">
    <location>
        <begin position="1"/>
        <end position="27"/>
    </location>
</feature>
<reference evidence="4" key="1">
    <citation type="journal article" date="2018" name="Nat. Microbiol.">
        <title>Leveraging single-cell genomics to expand the fungal tree of life.</title>
        <authorList>
            <person name="Ahrendt S.R."/>
            <person name="Quandt C.A."/>
            <person name="Ciobanu D."/>
            <person name="Clum A."/>
            <person name="Salamov A."/>
            <person name="Andreopoulos B."/>
            <person name="Cheng J.F."/>
            <person name="Woyke T."/>
            <person name="Pelin A."/>
            <person name="Henrissat B."/>
            <person name="Reynolds N.K."/>
            <person name="Benny G.L."/>
            <person name="Smith M.E."/>
            <person name="James T.Y."/>
            <person name="Grigoriev I.V."/>
        </authorList>
    </citation>
    <scope>NUCLEOTIDE SEQUENCE [LARGE SCALE GENOMIC DNA]</scope>
    <source>
        <strain evidence="4">Benny S71-1</strain>
    </source>
</reference>
<feature type="region of interest" description="Disordered" evidence="1">
    <location>
        <begin position="491"/>
        <end position="511"/>
    </location>
</feature>
<feature type="region of interest" description="Disordered" evidence="1">
    <location>
        <begin position="241"/>
        <end position="325"/>
    </location>
</feature>
<evidence type="ECO:0000313" key="4">
    <source>
        <dbReference type="Proteomes" id="UP000278143"/>
    </source>
</evidence>
<keyword evidence="2" id="KW-0472">Membrane</keyword>
<name>A0A4P9Z559_9FUNG</name>